<dbReference type="AlphaFoldDB" id="A0A3S5BBB2"/>
<gene>
    <name evidence="2" type="ORF">PXEA_LOCUS35294</name>
</gene>
<name>A0A3S5BBB2_9PLAT</name>
<feature type="compositionally biased region" description="Basic and acidic residues" evidence="1">
    <location>
        <begin position="1"/>
        <end position="17"/>
    </location>
</feature>
<evidence type="ECO:0000313" key="3">
    <source>
        <dbReference type="Proteomes" id="UP000784294"/>
    </source>
</evidence>
<reference evidence="2" key="1">
    <citation type="submission" date="2018-11" db="EMBL/GenBank/DDBJ databases">
        <authorList>
            <consortium name="Pathogen Informatics"/>
        </authorList>
    </citation>
    <scope>NUCLEOTIDE SEQUENCE</scope>
</reference>
<feature type="region of interest" description="Disordered" evidence="1">
    <location>
        <begin position="1"/>
        <end position="32"/>
    </location>
</feature>
<feature type="region of interest" description="Disordered" evidence="1">
    <location>
        <begin position="64"/>
        <end position="93"/>
    </location>
</feature>
<feature type="compositionally biased region" description="Polar residues" evidence="1">
    <location>
        <begin position="73"/>
        <end position="93"/>
    </location>
</feature>
<protein>
    <submittedName>
        <fullName evidence="2">Uncharacterized protein</fullName>
    </submittedName>
</protein>
<evidence type="ECO:0000256" key="1">
    <source>
        <dbReference type="SAM" id="MobiDB-lite"/>
    </source>
</evidence>
<keyword evidence="3" id="KW-1185">Reference proteome</keyword>
<proteinExistence type="predicted"/>
<comment type="caution">
    <text evidence="2">The sequence shown here is derived from an EMBL/GenBank/DDBJ whole genome shotgun (WGS) entry which is preliminary data.</text>
</comment>
<evidence type="ECO:0000313" key="2">
    <source>
        <dbReference type="EMBL" id="VEL41854.1"/>
    </source>
</evidence>
<organism evidence="2 3">
    <name type="scientific">Protopolystoma xenopodis</name>
    <dbReference type="NCBI Taxonomy" id="117903"/>
    <lineage>
        <taxon>Eukaryota</taxon>
        <taxon>Metazoa</taxon>
        <taxon>Spiralia</taxon>
        <taxon>Lophotrochozoa</taxon>
        <taxon>Platyhelminthes</taxon>
        <taxon>Monogenea</taxon>
        <taxon>Polyopisthocotylea</taxon>
        <taxon>Polystomatidea</taxon>
        <taxon>Polystomatidae</taxon>
        <taxon>Protopolystoma</taxon>
    </lineage>
</organism>
<sequence length="93" mass="10778">MTPSSDDVHHMMDESSARFHLKRGRKPRGLRQHKYRIKAKRLQYEIHPSSYGEIDQRISSSCTFIRNEDPPNNAISGESSKPNFSSYPSQHSF</sequence>
<dbReference type="Proteomes" id="UP000784294">
    <property type="component" value="Unassembled WGS sequence"/>
</dbReference>
<accession>A0A3S5BBB2</accession>
<feature type="compositionally biased region" description="Basic residues" evidence="1">
    <location>
        <begin position="19"/>
        <end position="32"/>
    </location>
</feature>
<dbReference type="EMBL" id="CAAALY010271345">
    <property type="protein sequence ID" value="VEL41854.1"/>
    <property type="molecule type" value="Genomic_DNA"/>
</dbReference>